<name>A0A6G8Q842_9ACTN</name>
<evidence type="ECO:0000256" key="2">
    <source>
        <dbReference type="ARBA" id="ARBA00022475"/>
    </source>
</evidence>
<dbReference type="EMBL" id="CP045119">
    <property type="protein sequence ID" value="QIN82487.1"/>
    <property type="molecule type" value="Genomic_DNA"/>
</dbReference>
<dbReference type="AlphaFoldDB" id="A0A6G8Q842"/>
<sequence>MERRPDRERQGPRPARFIDLAERGAYYGVALFLLATIVMVFVSAVVSLTEVLELGPLETALEVLDKVLLIFIFAELLGTIGTIVREREVTAEPFLLIGLIAVVRRILAVTASIEQNLGTPRFESLILELGVLTVLVLALAGALLITRRADRAG</sequence>
<keyword evidence="2" id="KW-1003">Cell membrane</keyword>
<evidence type="ECO:0000313" key="7">
    <source>
        <dbReference type="EMBL" id="QIN82487.1"/>
    </source>
</evidence>
<gene>
    <name evidence="7" type="ORF">GBA63_07385</name>
</gene>
<evidence type="ECO:0000256" key="5">
    <source>
        <dbReference type="ARBA" id="ARBA00023136"/>
    </source>
</evidence>
<dbReference type="GO" id="GO:0005886">
    <property type="term" value="C:plasma membrane"/>
    <property type="evidence" value="ECO:0007669"/>
    <property type="project" value="UniProtKB-SubCell"/>
</dbReference>
<protein>
    <recommendedName>
        <fullName evidence="9">Phosphate-starvation-inducible E</fullName>
    </recommendedName>
</protein>
<dbReference type="RefSeq" id="WP_166174876.1">
    <property type="nucleotide sequence ID" value="NZ_CP045119.1"/>
</dbReference>
<dbReference type="Proteomes" id="UP000501452">
    <property type="component" value="Chromosome"/>
</dbReference>
<dbReference type="KEGG" id="rub:GBA63_07385"/>
<accession>A0A6G8Q842</accession>
<comment type="subcellular location">
    <subcellularLocation>
        <location evidence="1">Cell membrane</location>
        <topology evidence="1">Multi-pass membrane protein</topology>
    </subcellularLocation>
</comment>
<feature type="transmembrane region" description="Helical" evidence="6">
    <location>
        <begin position="93"/>
        <end position="113"/>
    </location>
</feature>
<evidence type="ECO:0000256" key="6">
    <source>
        <dbReference type="SAM" id="Phobius"/>
    </source>
</evidence>
<evidence type="ECO:0000313" key="8">
    <source>
        <dbReference type="Proteomes" id="UP000501452"/>
    </source>
</evidence>
<feature type="transmembrane region" description="Helical" evidence="6">
    <location>
        <begin position="67"/>
        <end position="84"/>
    </location>
</feature>
<evidence type="ECO:0008006" key="9">
    <source>
        <dbReference type="Google" id="ProtNLM"/>
    </source>
</evidence>
<proteinExistence type="predicted"/>
<dbReference type="Pfam" id="PF06146">
    <property type="entry name" value="PsiE"/>
    <property type="match status" value="1"/>
</dbReference>
<dbReference type="InterPro" id="IPR020948">
    <property type="entry name" value="P_starv_induced_PsiE-like"/>
</dbReference>
<evidence type="ECO:0000256" key="1">
    <source>
        <dbReference type="ARBA" id="ARBA00004651"/>
    </source>
</evidence>
<keyword evidence="5 6" id="KW-0472">Membrane</keyword>
<reference evidence="7 8" key="1">
    <citation type="submission" date="2019-10" db="EMBL/GenBank/DDBJ databases">
        <title>Rubrobacter sp nov SCSIO 52090 isolated from a deep-sea sediment in the South China Sea.</title>
        <authorList>
            <person name="Chen R.W."/>
        </authorList>
    </citation>
    <scope>NUCLEOTIDE SEQUENCE [LARGE SCALE GENOMIC DNA]</scope>
    <source>
        <strain evidence="7 8">SCSIO 52909</strain>
    </source>
</reference>
<evidence type="ECO:0000256" key="3">
    <source>
        <dbReference type="ARBA" id="ARBA00022692"/>
    </source>
</evidence>
<keyword evidence="8" id="KW-1185">Reference proteome</keyword>
<feature type="transmembrane region" description="Helical" evidence="6">
    <location>
        <begin position="125"/>
        <end position="145"/>
    </location>
</feature>
<feature type="transmembrane region" description="Helical" evidence="6">
    <location>
        <begin position="25"/>
        <end position="47"/>
    </location>
</feature>
<keyword evidence="4 6" id="KW-1133">Transmembrane helix</keyword>
<evidence type="ECO:0000256" key="4">
    <source>
        <dbReference type="ARBA" id="ARBA00022989"/>
    </source>
</evidence>
<keyword evidence="3 6" id="KW-0812">Transmembrane</keyword>
<organism evidence="7 8">
    <name type="scientific">Rubrobacter tropicus</name>
    <dbReference type="NCBI Taxonomy" id="2653851"/>
    <lineage>
        <taxon>Bacteria</taxon>
        <taxon>Bacillati</taxon>
        <taxon>Actinomycetota</taxon>
        <taxon>Rubrobacteria</taxon>
        <taxon>Rubrobacterales</taxon>
        <taxon>Rubrobacteraceae</taxon>
        <taxon>Rubrobacter</taxon>
    </lineage>
</organism>